<dbReference type="EMBL" id="CALOZG010000002">
    <property type="protein sequence ID" value="CAH3964110.1"/>
    <property type="molecule type" value="Genomic_DNA"/>
</dbReference>
<name>A0A9P0T1C6_PIEBR</name>
<evidence type="ECO:0008006" key="3">
    <source>
        <dbReference type="Google" id="ProtNLM"/>
    </source>
</evidence>
<dbReference type="SUPFAM" id="SSF55785">
    <property type="entry name" value="PYP-like sensor domain (PAS domain)"/>
    <property type="match status" value="1"/>
</dbReference>
<dbReference type="Proteomes" id="UP001152562">
    <property type="component" value="Unassembled WGS sequence"/>
</dbReference>
<protein>
    <recommendedName>
        <fullName evidence="3">PAS domain-containing protein</fullName>
    </recommendedName>
</protein>
<sequence>MESALLNFNRVSCASAATTPNVTPIKPRLGRFVDFYSPEHLNITPKPKPRFVAAITNENRRFSTPEKCLDIDNRCRTVKAQKNNQNVWRNCSFEGNQSFPRLKHHIRSIKMDLETPTKVKTSVDLVRVDGHNGLRFNTSLASGDVTSSPAQSQTDRLQQNITNKAVFTIEPNTSKILIVNNKACSLLGYSSGELCDLCFSDLLHNRSNQKKFSLHAEDGDTSEDGTAVLLGGKRWDPDIPSAVLQTGAGSRVIQIIVRYYTTNYVNPVNSENNIQCKEISPAKYIIPHNILRWSWKGSVLYC</sequence>
<dbReference type="AlphaFoldDB" id="A0A9P0T1C6"/>
<dbReference type="InterPro" id="IPR035965">
    <property type="entry name" value="PAS-like_dom_sf"/>
</dbReference>
<comment type="caution">
    <text evidence="1">The sequence shown here is derived from an EMBL/GenBank/DDBJ whole genome shotgun (WGS) entry which is preliminary data.</text>
</comment>
<gene>
    <name evidence="1" type="ORF">PIBRA_LOCUS1634</name>
</gene>
<reference evidence="1" key="1">
    <citation type="submission" date="2022-05" db="EMBL/GenBank/DDBJ databases">
        <authorList>
            <person name="Okamura Y."/>
        </authorList>
    </citation>
    <scope>NUCLEOTIDE SEQUENCE</scope>
</reference>
<evidence type="ECO:0000313" key="1">
    <source>
        <dbReference type="EMBL" id="CAH3964110.1"/>
    </source>
</evidence>
<evidence type="ECO:0000313" key="2">
    <source>
        <dbReference type="Proteomes" id="UP001152562"/>
    </source>
</evidence>
<accession>A0A9P0T1C6</accession>
<organism evidence="1 2">
    <name type="scientific">Pieris brassicae</name>
    <name type="common">White butterfly</name>
    <name type="synonym">Large white butterfly</name>
    <dbReference type="NCBI Taxonomy" id="7116"/>
    <lineage>
        <taxon>Eukaryota</taxon>
        <taxon>Metazoa</taxon>
        <taxon>Ecdysozoa</taxon>
        <taxon>Arthropoda</taxon>
        <taxon>Hexapoda</taxon>
        <taxon>Insecta</taxon>
        <taxon>Pterygota</taxon>
        <taxon>Neoptera</taxon>
        <taxon>Endopterygota</taxon>
        <taxon>Lepidoptera</taxon>
        <taxon>Glossata</taxon>
        <taxon>Ditrysia</taxon>
        <taxon>Papilionoidea</taxon>
        <taxon>Pieridae</taxon>
        <taxon>Pierinae</taxon>
        <taxon>Pieris</taxon>
    </lineage>
</organism>
<proteinExistence type="predicted"/>
<dbReference type="Gene3D" id="3.30.450.20">
    <property type="entry name" value="PAS domain"/>
    <property type="match status" value="1"/>
</dbReference>
<keyword evidence="2" id="KW-1185">Reference proteome</keyword>